<gene>
    <name evidence="3" type="ORF">GCM10022409_32380</name>
</gene>
<dbReference type="InterPro" id="IPR000340">
    <property type="entry name" value="Dual-sp_phosphatase_cat-dom"/>
</dbReference>
<evidence type="ECO:0000313" key="4">
    <source>
        <dbReference type="Proteomes" id="UP001501469"/>
    </source>
</evidence>
<accession>A0ABP7UHX0</accession>
<dbReference type="EMBL" id="BAABDK010000025">
    <property type="protein sequence ID" value="GAA4043815.1"/>
    <property type="molecule type" value="Genomic_DNA"/>
</dbReference>
<dbReference type="Gene3D" id="3.90.190.10">
    <property type="entry name" value="Protein tyrosine phosphatase superfamily"/>
    <property type="match status" value="1"/>
</dbReference>
<feature type="transmembrane region" description="Helical" evidence="1">
    <location>
        <begin position="39"/>
        <end position="60"/>
    </location>
</feature>
<keyword evidence="1" id="KW-0472">Membrane</keyword>
<dbReference type="Proteomes" id="UP001501469">
    <property type="component" value="Unassembled WGS sequence"/>
</dbReference>
<feature type="transmembrane region" description="Helical" evidence="1">
    <location>
        <begin position="115"/>
        <end position="137"/>
    </location>
</feature>
<evidence type="ECO:0000313" key="3">
    <source>
        <dbReference type="EMBL" id="GAA4043815.1"/>
    </source>
</evidence>
<keyword evidence="1" id="KW-1133">Transmembrane helix</keyword>
<sequence>MALLIRLFVALSDSRLAVLLARPVPQAPAPSGHRPWLRAAGWLAVLGPFFFLSYGLANWWTGRLPHVGSVVFGWERHIPFLSWTILPYMSLDAFYAGSLFLCATRAELDTHAKRLLAASIISVVGFLVFPLQFSFVRPATSGFNGALFEVLMGFDKPYNQAPSLHISLVILVWLVFARHLRGVARWTMHIWFSLIAVSVFTTFQHHFIDGVAGAAVAVVVVYLLPEAPHAWRPVLAPADGSWRRWLAAGYLLGATGAAGLAAALGGWFWLLLWPAVALLLVSLAYGHFGVQIFQKNAGRLSWAAGLLLWPYRMGAWWSSRWFTRHEAPAAEVVPGVWLGRAPGRANLRQFSAAILDLTAEFSRPAAARQRPYRSVPLLDLVVPAPVELAEAVAALNELSPTGPVLVHCALGYSRAAIVVAAWLLHRGLAATPEAAVARVRAGRPQVVLSGRHCAALAEYAVAYCPQPMLAH</sequence>
<evidence type="ECO:0000256" key="1">
    <source>
        <dbReference type="SAM" id="Phobius"/>
    </source>
</evidence>
<keyword evidence="4" id="KW-1185">Reference proteome</keyword>
<organism evidence="3 4">
    <name type="scientific">Hymenobacter glaciei</name>
    <dbReference type="NCBI Taxonomy" id="877209"/>
    <lineage>
        <taxon>Bacteria</taxon>
        <taxon>Pseudomonadati</taxon>
        <taxon>Bacteroidota</taxon>
        <taxon>Cytophagia</taxon>
        <taxon>Cytophagales</taxon>
        <taxon>Hymenobacteraceae</taxon>
        <taxon>Hymenobacter</taxon>
    </lineage>
</organism>
<dbReference type="PANTHER" id="PTHR47216:SF4">
    <property type="entry name" value="OS01G0859400 PROTEIN"/>
    <property type="match status" value="1"/>
</dbReference>
<evidence type="ECO:0000259" key="2">
    <source>
        <dbReference type="PROSITE" id="PS50056"/>
    </source>
</evidence>
<dbReference type="Pfam" id="PF00782">
    <property type="entry name" value="DSPc"/>
    <property type="match status" value="1"/>
</dbReference>
<proteinExistence type="predicted"/>
<dbReference type="PANTHER" id="PTHR47216">
    <property type="match status" value="1"/>
</dbReference>
<dbReference type="SUPFAM" id="SSF52799">
    <property type="entry name" value="(Phosphotyrosine protein) phosphatases II"/>
    <property type="match status" value="1"/>
</dbReference>
<dbReference type="InterPro" id="IPR020422">
    <property type="entry name" value="TYR_PHOSPHATASE_DUAL_dom"/>
</dbReference>
<dbReference type="InterPro" id="IPR029021">
    <property type="entry name" value="Prot-tyrosine_phosphatase-like"/>
</dbReference>
<feature type="transmembrane region" description="Helical" evidence="1">
    <location>
        <begin position="207"/>
        <end position="224"/>
    </location>
</feature>
<protein>
    <submittedName>
        <fullName evidence="3">Phosphatase PAP2/dual specificity phosphatase family protein</fullName>
    </submittedName>
</protein>
<dbReference type="InterPro" id="IPR000387">
    <property type="entry name" value="Tyr_Pase_dom"/>
</dbReference>
<dbReference type="SMART" id="SM00195">
    <property type="entry name" value="DSPc"/>
    <property type="match status" value="1"/>
</dbReference>
<dbReference type="Pfam" id="PF14378">
    <property type="entry name" value="PAP2_3"/>
    <property type="match status" value="1"/>
</dbReference>
<feature type="transmembrane region" description="Helical" evidence="1">
    <location>
        <begin position="80"/>
        <end position="103"/>
    </location>
</feature>
<comment type="caution">
    <text evidence="3">The sequence shown here is derived from an EMBL/GenBank/DDBJ whole genome shotgun (WGS) entry which is preliminary data.</text>
</comment>
<dbReference type="RefSeq" id="WP_345056562.1">
    <property type="nucleotide sequence ID" value="NZ_BAABDK010000025.1"/>
</dbReference>
<reference evidence="4" key="1">
    <citation type="journal article" date="2019" name="Int. J. Syst. Evol. Microbiol.">
        <title>The Global Catalogue of Microorganisms (GCM) 10K type strain sequencing project: providing services to taxonomists for standard genome sequencing and annotation.</title>
        <authorList>
            <consortium name="The Broad Institute Genomics Platform"/>
            <consortium name="The Broad Institute Genome Sequencing Center for Infectious Disease"/>
            <person name="Wu L."/>
            <person name="Ma J."/>
        </authorList>
    </citation>
    <scope>NUCLEOTIDE SEQUENCE [LARGE SCALE GENOMIC DNA]</scope>
    <source>
        <strain evidence="4">JCM 17225</strain>
    </source>
</reference>
<feature type="transmembrane region" description="Helical" evidence="1">
    <location>
        <begin position="157"/>
        <end position="176"/>
    </location>
</feature>
<keyword evidence="1" id="KW-0812">Transmembrane</keyword>
<dbReference type="CDD" id="cd14527">
    <property type="entry name" value="DSP_bac"/>
    <property type="match status" value="1"/>
</dbReference>
<name>A0ABP7UHX0_9BACT</name>
<dbReference type="InterPro" id="IPR026841">
    <property type="entry name" value="Aur1/Ipt1"/>
</dbReference>
<feature type="transmembrane region" description="Helical" evidence="1">
    <location>
        <begin position="183"/>
        <end position="201"/>
    </location>
</feature>
<feature type="domain" description="Tyrosine specific protein phosphatases" evidence="2">
    <location>
        <begin position="386"/>
        <end position="454"/>
    </location>
</feature>
<feature type="transmembrane region" description="Helical" evidence="1">
    <location>
        <begin position="270"/>
        <end position="288"/>
    </location>
</feature>
<dbReference type="PROSITE" id="PS50056">
    <property type="entry name" value="TYR_PHOSPHATASE_2"/>
    <property type="match status" value="1"/>
</dbReference>
<feature type="transmembrane region" description="Helical" evidence="1">
    <location>
        <begin position="245"/>
        <end position="264"/>
    </location>
</feature>